<evidence type="ECO:0000313" key="2">
    <source>
        <dbReference type="Proteomes" id="UP001172102"/>
    </source>
</evidence>
<gene>
    <name evidence="1" type="ORF">B0H67DRAFT_92116</name>
</gene>
<protein>
    <submittedName>
        <fullName evidence="1">Uncharacterized protein</fullName>
    </submittedName>
</protein>
<dbReference type="AlphaFoldDB" id="A0AA40BCY6"/>
<organism evidence="1 2">
    <name type="scientific">Lasiosphaeris hirsuta</name>
    <dbReference type="NCBI Taxonomy" id="260670"/>
    <lineage>
        <taxon>Eukaryota</taxon>
        <taxon>Fungi</taxon>
        <taxon>Dikarya</taxon>
        <taxon>Ascomycota</taxon>
        <taxon>Pezizomycotina</taxon>
        <taxon>Sordariomycetes</taxon>
        <taxon>Sordariomycetidae</taxon>
        <taxon>Sordariales</taxon>
        <taxon>Lasiosphaeriaceae</taxon>
        <taxon>Lasiosphaeris</taxon>
    </lineage>
</organism>
<dbReference type="Proteomes" id="UP001172102">
    <property type="component" value="Unassembled WGS sequence"/>
</dbReference>
<reference evidence="1" key="1">
    <citation type="submission" date="2023-06" db="EMBL/GenBank/DDBJ databases">
        <title>Genome-scale phylogeny and comparative genomics of the fungal order Sordariales.</title>
        <authorList>
            <consortium name="Lawrence Berkeley National Laboratory"/>
            <person name="Hensen N."/>
            <person name="Bonometti L."/>
            <person name="Westerberg I."/>
            <person name="Brannstrom I.O."/>
            <person name="Guillou S."/>
            <person name="Cros-Aarteil S."/>
            <person name="Calhoun S."/>
            <person name="Haridas S."/>
            <person name="Kuo A."/>
            <person name="Mondo S."/>
            <person name="Pangilinan J."/>
            <person name="Riley R."/>
            <person name="Labutti K."/>
            <person name="Andreopoulos B."/>
            <person name="Lipzen A."/>
            <person name="Chen C."/>
            <person name="Yanf M."/>
            <person name="Daum C."/>
            <person name="Ng V."/>
            <person name="Clum A."/>
            <person name="Steindorff A."/>
            <person name="Ohm R."/>
            <person name="Martin F."/>
            <person name="Silar P."/>
            <person name="Natvig D."/>
            <person name="Lalanne C."/>
            <person name="Gautier V."/>
            <person name="Ament-Velasquez S.L."/>
            <person name="Kruys A."/>
            <person name="Hutchinson M.I."/>
            <person name="Powell A.J."/>
            <person name="Barry K."/>
            <person name="Miller A.N."/>
            <person name="Grigoriev I.V."/>
            <person name="Debuchy R."/>
            <person name="Gladieux P."/>
            <person name="Thoren M.H."/>
            <person name="Johannesson H."/>
        </authorList>
    </citation>
    <scope>NUCLEOTIDE SEQUENCE</scope>
    <source>
        <strain evidence="1">SMH4607-1</strain>
    </source>
</reference>
<name>A0AA40BCY6_9PEZI</name>
<accession>A0AA40BCY6</accession>
<proteinExistence type="predicted"/>
<comment type="caution">
    <text evidence="1">The sequence shown here is derived from an EMBL/GenBank/DDBJ whole genome shotgun (WGS) entry which is preliminary data.</text>
</comment>
<sequence>MDSLMSSSGALPLVCWRRLMGERGTGRGWVPNGAAQSTETRDLSFASLARDFPNSVITHAAGLYSHLSTLPFSWESRTRPIMNISHGPGYRNRIKFFGAGKYLLKAKETSPGGNLRAMPHIASIDDRVNVAAGAWERWKLPGDGQVCSTPQNRLLVNRCRGFHFRWRCSSATMDVRPVGAVPTSSVTTSFSCNRGRGSSLHVPRSPQFNNVDASFVNCPK</sequence>
<keyword evidence="2" id="KW-1185">Reference proteome</keyword>
<dbReference type="EMBL" id="JAUKUA010000001">
    <property type="protein sequence ID" value="KAK0731986.1"/>
    <property type="molecule type" value="Genomic_DNA"/>
</dbReference>
<evidence type="ECO:0000313" key="1">
    <source>
        <dbReference type="EMBL" id="KAK0731986.1"/>
    </source>
</evidence>